<protein>
    <submittedName>
        <fullName evidence="1">12640_t:CDS:1</fullName>
    </submittedName>
</protein>
<proteinExistence type="predicted"/>
<organism evidence="1 2">
    <name type="scientific">Cetraspora pellucida</name>
    <dbReference type="NCBI Taxonomy" id="1433469"/>
    <lineage>
        <taxon>Eukaryota</taxon>
        <taxon>Fungi</taxon>
        <taxon>Fungi incertae sedis</taxon>
        <taxon>Mucoromycota</taxon>
        <taxon>Glomeromycotina</taxon>
        <taxon>Glomeromycetes</taxon>
        <taxon>Diversisporales</taxon>
        <taxon>Gigasporaceae</taxon>
        <taxon>Cetraspora</taxon>
    </lineage>
</organism>
<keyword evidence="2" id="KW-1185">Reference proteome</keyword>
<sequence>ELFKKNKELFANGLEELRRTELVKHVIKTQDAKPIKQPSYWLAQTNKSLYEKNWKN</sequence>
<feature type="non-terminal residue" evidence="1">
    <location>
        <position position="1"/>
    </location>
</feature>
<comment type="caution">
    <text evidence="1">The sequence shown here is derived from an EMBL/GenBank/DDBJ whole genome shotgun (WGS) entry which is preliminary data.</text>
</comment>
<dbReference type="Proteomes" id="UP000789366">
    <property type="component" value="Unassembled WGS sequence"/>
</dbReference>
<gene>
    <name evidence="1" type="ORF">SPELUC_LOCUS1874</name>
</gene>
<dbReference type="EMBL" id="CAJVPW010001091">
    <property type="protein sequence ID" value="CAG8475114.1"/>
    <property type="molecule type" value="Genomic_DNA"/>
</dbReference>
<name>A0ACA9KI65_9GLOM</name>
<evidence type="ECO:0000313" key="2">
    <source>
        <dbReference type="Proteomes" id="UP000789366"/>
    </source>
</evidence>
<reference evidence="1" key="1">
    <citation type="submission" date="2021-06" db="EMBL/GenBank/DDBJ databases">
        <authorList>
            <person name="Kallberg Y."/>
            <person name="Tangrot J."/>
            <person name="Rosling A."/>
        </authorList>
    </citation>
    <scope>NUCLEOTIDE SEQUENCE</scope>
    <source>
        <strain evidence="1">28 12/20/2015</strain>
    </source>
</reference>
<evidence type="ECO:0000313" key="1">
    <source>
        <dbReference type="EMBL" id="CAG8475114.1"/>
    </source>
</evidence>
<accession>A0ACA9KI65</accession>